<proteinExistence type="predicted"/>
<evidence type="ECO:0000313" key="1">
    <source>
        <dbReference type="EMBL" id="KAJ7077015.1"/>
    </source>
</evidence>
<name>A0AAD6TSV8_9AGAR</name>
<gene>
    <name evidence="1" type="ORF">B0H15DRAFT_862829</name>
</gene>
<keyword evidence="2" id="KW-1185">Reference proteome</keyword>
<dbReference type="EMBL" id="JARJCN010000076">
    <property type="protein sequence ID" value="KAJ7077015.1"/>
    <property type="molecule type" value="Genomic_DNA"/>
</dbReference>
<dbReference type="AlphaFoldDB" id="A0AAD6TSV8"/>
<sequence length="224" mass="25206">MSRRGGGTARRWGVCGWCRARGGCRRPRLRDLRWRCGPAFRRRLHPCPFLVALRDDPQWSASPLALCRSPGALAYLLTDSVSVYIPQTPQPAQAQAAHKSMCTPSSEIALAYPHVPFLSYLRFHLFLSLLSLLSVRILVLPYYNSSIRLQNYTACPSSSSCTSTLQSLYPLHGCSASPARSRCALNYIPSTTRICRRIGFRIARYLHMPTTYLYLTQYDTFAPG</sequence>
<reference evidence="1" key="1">
    <citation type="submission" date="2023-03" db="EMBL/GenBank/DDBJ databases">
        <title>Massive genome expansion in bonnet fungi (Mycena s.s.) driven by repeated elements and novel gene families across ecological guilds.</title>
        <authorList>
            <consortium name="Lawrence Berkeley National Laboratory"/>
            <person name="Harder C.B."/>
            <person name="Miyauchi S."/>
            <person name="Viragh M."/>
            <person name="Kuo A."/>
            <person name="Thoen E."/>
            <person name="Andreopoulos B."/>
            <person name="Lu D."/>
            <person name="Skrede I."/>
            <person name="Drula E."/>
            <person name="Henrissat B."/>
            <person name="Morin E."/>
            <person name="Kohler A."/>
            <person name="Barry K."/>
            <person name="LaButti K."/>
            <person name="Morin E."/>
            <person name="Salamov A."/>
            <person name="Lipzen A."/>
            <person name="Mereny Z."/>
            <person name="Hegedus B."/>
            <person name="Baldrian P."/>
            <person name="Stursova M."/>
            <person name="Weitz H."/>
            <person name="Taylor A."/>
            <person name="Grigoriev I.V."/>
            <person name="Nagy L.G."/>
            <person name="Martin F."/>
            <person name="Kauserud H."/>
        </authorList>
    </citation>
    <scope>NUCLEOTIDE SEQUENCE</scope>
    <source>
        <strain evidence="1">CBHHK173m</strain>
    </source>
</reference>
<accession>A0AAD6TSV8</accession>
<evidence type="ECO:0000313" key="2">
    <source>
        <dbReference type="Proteomes" id="UP001222325"/>
    </source>
</evidence>
<comment type="caution">
    <text evidence="1">The sequence shown here is derived from an EMBL/GenBank/DDBJ whole genome shotgun (WGS) entry which is preliminary data.</text>
</comment>
<protein>
    <submittedName>
        <fullName evidence="1">Uncharacterized protein</fullName>
    </submittedName>
</protein>
<dbReference type="Proteomes" id="UP001222325">
    <property type="component" value="Unassembled WGS sequence"/>
</dbReference>
<organism evidence="1 2">
    <name type="scientific">Mycena belliarum</name>
    <dbReference type="NCBI Taxonomy" id="1033014"/>
    <lineage>
        <taxon>Eukaryota</taxon>
        <taxon>Fungi</taxon>
        <taxon>Dikarya</taxon>
        <taxon>Basidiomycota</taxon>
        <taxon>Agaricomycotina</taxon>
        <taxon>Agaricomycetes</taxon>
        <taxon>Agaricomycetidae</taxon>
        <taxon>Agaricales</taxon>
        <taxon>Marasmiineae</taxon>
        <taxon>Mycenaceae</taxon>
        <taxon>Mycena</taxon>
    </lineage>
</organism>